<evidence type="ECO:0000313" key="3">
    <source>
        <dbReference type="Proteomes" id="UP001153321"/>
    </source>
</evidence>
<dbReference type="Pfam" id="PF21049">
    <property type="entry name" value="CFA69_ARM_rpt"/>
    <property type="match status" value="1"/>
</dbReference>
<evidence type="ECO:0000313" key="2">
    <source>
        <dbReference type="EMBL" id="CAH1647816.1"/>
    </source>
</evidence>
<proteinExistence type="predicted"/>
<name>A0A9P0N9Z6_SPOLI</name>
<protein>
    <recommendedName>
        <fullName evidence="1">Cilia- and flagella-associated protein 69 ARM repeats domain-containing protein</fullName>
    </recommendedName>
</protein>
<organism evidence="2 3">
    <name type="scientific">Spodoptera littoralis</name>
    <name type="common">Egyptian cotton leafworm</name>
    <dbReference type="NCBI Taxonomy" id="7109"/>
    <lineage>
        <taxon>Eukaryota</taxon>
        <taxon>Metazoa</taxon>
        <taxon>Ecdysozoa</taxon>
        <taxon>Arthropoda</taxon>
        <taxon>Hexapoda</taxon>
        <taxon>Insecta</taxon>
        <taxon>Pterygota</taxon>
        <taxon>Neoptera</taxon>
        <taxon>Endopterygota</taxon>
        <taxon>Lepidoptera</taxon>
        <taxon>Glossata</taxon>
        <taxon>Ditrysia</taxon>
        <taxon>Noctuoidea</taxon>
        <taxon>Noctuidae</taxon>
        <taxon>Amphipyrinae</taxon>
        <taxon>Spodoptera</taxon>
    </lineage>
</organism>
<evidence type="ECO:0000259" key="1">
    <source>
        <dbReference type="Pfam" id="PF21049"/>
    </source>
</evidence>
<dbReference type="GO" id="GO:0097225">
    <property type="term" value="C:sperm midpiece"/>
    <property type="evidence" value="ECO:0007669"/>
    <property type="project" value="TreeGrafter"/>
</dbReference>
<dbReference type="PANTHER" id="PTHR14716:SF0">
    <property type="entry name" value="CILIA- AND FLAGELLA-ASSOCIATED PROTEIN 69"/>
    <property type="match status" value="1"/>
</dbReference>
<dbReference type="GO" id="GO:1902093">
    <property type="term" value="P:positive regulation of flagellated sperm motility"/>
    <property type="evidence" value="ECO:0007669"/>
    <property type="project" value="TreeGrafter"/>
</dbReference>
<sequence length="255" mass="28550">MVDVVLYSLDKHFIVSDRWLVSLLNFIWEAIIWNPAYRERFVGNDGIYKLLDIITMTRPAVQCIALAVVCDIARAGDAVGQLVSWRANLGASNANPNVVQRGATIASLLASVFREGCRSLGVKLDGNGVIQELNHPIMSEDVRNELENTDEYYAVNHSPLLCFGAEDMAGSCMSKAFAILHMLSEDLNDRVELADEAYNLYKNINLTLEDEVILVLCSHYLTLKLNEVWMETKVQCVKMFEPDCVVVDDFLNVGK</sequence>
<keyword evidence="3" id="KW-1185">Reference proteome</keyword>
<dbReference type="EMBL" id="LR824562">
    <property type="protein sequence ID" value="CAH1647816.1"/>
    <property type="molecule type" value="Genomic_DNA"/>
</dbReference>
<dbReference type="PANTHER" id="PTHR14716">
    <property type="entry name" value="CILIA- AND FLAGELLA-ASSOCIATED PROTEIN 69"/>
    <property type="match status" value="1"/>
</dbReference>
<dbReference type="GO" id="GO:0097730">
    <property type="term" value="C:non-motile cilium"/>
    <property type="evidence" value="ECO:0007669"/>
    <property type="project" value="TreeGrafter"/>
</dbReference>
<accession>A0A9P0N9Z6</accession>
<feature type="domain" description="Cilia- and flagella-associated protein 69 ARM repeats" evidence="1">
    <location>
        <begin position="18"/>
        <end position="231"/>
    </location>
</feature>
<gene>
    <name evidence="2" type="ORF">SPLIT_LOCUS13161</name>
</gene>
<dbReference type="AlphaFoldDB" id="A0A9P0N9Z6"/>
<dbReference type="InterPro" id="IPR048733">
    <property type="entry name" value="CFA69_ARM_dom"/>
</dbReference>
<dbReference type="InterPro" id="IPR048732">
    <property type="entry name" value="CFA69"/>
</dbReference>
<dbReference type="Proteomes" id="UP001153321">
    <property type="component" value="Chromosome Z"/>
</dbReference>
<reference evidence="2" key="1">
    <citation type="submission" date="2022-02" db="EMBL/GenBank/DDBJ databases">
        <authorList>
            <person name="King R."/>
        </authorList>
    </citation>
    <scope>NUCLEOTIDE SEQUENCE</scope>
</reference>